<keyword evidence="4" id="KW-1185">Reference proteome</keyword>
<dbReference type="EMBL" id="CP092873">
    <property type="protein sequence ID" value="UYV74088.1"/>
    <property type="molecule type" value="Genomic_DNA"/>
</dbReference>
<dbReference type="Proteomes" id="UP001235939">
    <property type="component" value="Chromosome 11"/>
</dbReference>
<gene>
    <name evidence="3" type="ORF">LAZ67_11002072</name>
</gene>
<protein>
    <recommendedName>
        <fullName evidence="2">Tc1-like transposase DDE domain-containing protein</fullName>
    </recommendedName>
</protein>
<dbReference type="Pfam" id="PF13358">
    <property type="entry name" value="DDE_3"/>
    <property type="match status" value="1"/>
</dbReference>
<evidence type="ECO:0000313" key="4">
    <source>
        <dbReference type="Proteomes" id="UP001235939"/>
    </source>
</evidence>
<sequence>MDDNARPHRARLVNEYLQSENIRRMDRPARSPDLNPLEHVWDALGRRIGARHPSPRTLVELRTALLEEWGLLPLNLLQSLVNSMRARCETLIAVRASENCQLYGFHFCVIIHGYLPADITIFKLRARLTINALFEANPEEFVSRFVTMDETWAHHFTPESKQQSMQWRHSGSPPPKKAKTVPSAGKVMVSVFWESEGVLLLDFLNKGQTITGNYYANLVKQL</sequence>
<dbReference type="InterPro" id="IPR036397">
    <property type="entry name" value="RNaseH_sf"/>
</dbReference>
<dbReference type="InterPro" id="IPR001888">
    <property type="entry name" value="Transposase_1"/>
</dbReference>
<feature type="compositionally biased region" description="Polar residues" evidence="1">
    <location>
        <begin position="159"/>
        <end position="169"/>
    </location>
</feature>
<feature type="region of interest" description="Disordered" evidence="1">
    <location>
        <begin position="159"/>
        <end position="181"/>
    </location>
</feature>
<dbReference type="Gene3D" id="3.30.420.10">
    <property type="entry name" value="Ribonuclease H-like superfamily/Ribonuclease H"/>
    <property type="match status" value="2"/>
</dbReference>
<accession>A0ABY6KYZ3</accession>
<dbReference type="InterPro" id="IPR038717">
    <property type="entry name" value="Tc1-like_DDE_dom"/>
</dbReference>
<dbReference type="InterPro" id="IPR052709">
    <property type="entry name" value="Transposase-MT_Hybrid"/>
</dbReference>
<dbReference type="PANTHER" id="PTHR46060:SF1">
    <property type="entry name" value="MARINER MOS1 TRANSPOSASE-LIKE PROTEIN"/>
    <property type="match status" value="1"/>
</dbReference>
<reference evidence="3 4" key="1">
    <citation type="submission" date="2022-01" db="EMBL/GenBank/DDBJ databases">
        <title>A chromosomal length assembly of Cordylochernes scorpioides.</title>
        <authorList>
            <person name="Zeh D."/>
            <person name="Zeh J."/>
        </authorList>
    </citation>
    <scope>NUCLEOTIDE SEQUENCE [LARGE SCALE GENOMIC DNA]</scope>
    <source>
        <strain evidence="3">IN4F17</strain>
        <tissue evidence="3">Whole Body</tissue>
    </source>
</reference>
<dbReference type="Pfam" id="PF01359">
    <property type="entry name" value="Transposase_1"/>
    <property type="match status" value="1"/>
</dbReference>
<evidence type="ECO:0000259" key="2">
    <source>
        <dbReference type="Pfam" id="PF13358"/>
    </source>
</evidence>
<name>A0ABY6KYZ3_9ARAC</name>
<proteinExistence type="predicted"/>
<organism evidence="3 4">
    <name type="scientific">Cordylochernes scorpioides</name>
    <dbReference type="NCBI Taxonomy" id="51811"/>
    <lineage>
        <taxon>Eukaryota</taxon>
        <taxon>Metazoa</taxon>
        <taxon>Ecdysozoa</taxon>
        <taxon>Arthropoda</taxon>
        <taxon>Chelicerata</taxon>
        <taxon>Arachnida</taxon>
        <taxon>Pseudoscorpiones</taxon>
        <taxon>Cheliferoidea</taxon>
        <taxon>Chernetidae</taxon>
        <taxon>Cordylochernes</taxon>
    </lineage>
</organism>
<evidence type="ECO:0000256" key="1">
    <source>
        <dbReference type="SAM" id="MobiDB-lite"/>
    </source>
</evidence>
<feature type="domain" description="Tc1-like transposase DDE" evidence="2">
    <location>
        <begin position="3"/>
        <end position="51"/>
    </location>
</feature>
<evidence type="ECO:0000313" key="3">
    <source>
        <dbReference type="EMBL" id="UYV74088.1"/>
    </source>
</evidence>
<dbReference type="PANTHER" id="PTHR46060">
    <property type="entry name" value="MARINER MOS1 TRANSPOSASE-LIKE PROTEIN"/>
    <property type="match status" value="1"/>
</dbReference>